<evidence type="ECO:0000313" key="8">
    <source>
        <dbReference type="Proteomes" id="UP000314983"/>
    </source>
</evidence>
<dbReference type="PANTHER" id="PTHR13874">
    <property type="entry name" value="ENDOTHELIN"/>
    <property type="match status" value="1"/>
</dbReference>
<evidence type="ECO:0000256" key="1">
    <source>
        <dbReference type="ARBA" id="ARBA00004613"/>
    </source>
</evidence>
<dbReference type="AlphaFoldDB" id="A0A4W4FZB8"/>
<dbReference type="Pfam" id="PF00322">
    <property type="entry name" value="Endothelin"/>
    <property type="match status" value="1"/>
</dbReference>
<dbReference type="InterPro" id="IPR019764">
    <property type="entry name" value="Endothelin_toxin_CS"/>
</dbReference>
<dbReference type="GO" id="GO:0014826">
    <property type="term" value="P:vein smooth muscle contraction"/>
    <property type="evidence" value="ECO:0007669"/>
    <property type="project" value="TreeGrafter"/>
</dbReference>
<dbReference type="Proteomes" id="UP000314983">
    <property type="component" value="Chromosome 4"/>
</dbReference>
<evidence type="ECO:0000256" key="2">
    <source>
        <dbReference type="ARBA" id="ARBA00010959"/>
    </source>
</evidence>
<sequence>KRGREVELHTSTCSRVRTKRCSCSNWMDKECIYFCHLDIIWVNTPSKIVPYGLGSPLSRRRRSTGRCVCDNPGDLTCSTFCHTQASPCVAYAIGSHLETEQIRAKCSRRALMSWRRALDSCLCVLVASHGPLIQRPSFNMCLLISLEDVKNSCDFSG</sequence>
<evidence type="ECO:0000256" key="4">
    <source>
        <dbReference type="ARBA" id="ARBA00022858"/>
    </source>
</evidence>
<reference evidence="8" key="2">
    <citation type="journal article" date="2017" name="Sci. Adv.">
        <title>A tail of two voltages: Proteomic comparison of the three electric organs of the electric eel.</title>
        <authorList>
            <person name="Traeger L.L."/>
            <person name="Sabat G."/>
            <person name="Barrett-Wilt G.A."/>
            <person name="Wells G.B."/>
            <person name="Sussman M.R."/>
        </authorList>
    </citation>
    <scope>NUCLEOTIDE SEQUENCE [LARGE SCALE GENOMIC DNA]</scope>
</reference>
<dbReference type="InterPro" id="IPR020475">
    <property type="entry name" value="Endothelin"/>
</dbReference>
<evidence type="ECO:0000313" key="7">
    <source>
        <dbReference type="Ensembl" id="ENSEEEP00000029433.2"/>
    </source>
</evidence>
<feature type="domain" description="Endothelin-like toxin" evidence="6">
    <location>
        <begin position="66"/>
        <end position="87"/>
    </location>
</feature>
<keyword evidence="4" id="KW-0838">Vasoactive</keyword>
<name>A0A4W4FZB8_ELEEL</name>
<comment type="subcellular location">
    <subcellularLocation>
        <location evidence="1">Secreted</location>
    </subcellularLocation>
</comment>
<dbReference type="SMART" id="SM00272">
    <property type="entry name" value="END"/>
    <property type="match status" value="2"/>
</dbReference>
<dbReference type="PROSITE" id="PS00270">
    <property type="entry name" value="ENDOTHELIN"/>
    <property type="match status" value="2"/>
</dbReference>
<dbReference type="PANTHER" id="PTHR13874:SF9">
    <property type="entry name" value="ENDOTHELIN-2"/>
    <property type="match status" value="1"/>
</dbReference>
<gene>
    <name evidence="7" type="primary">EDN2</name>
</gene>
<dbReference type="GO" id="GO:0005615">
    <property type="term" value="C:extracellular space"/>
    <property type="evidence" value="ECO:0007669"/>
    <property type="project" value="TreeGrafter"/>
</dbReference>
<dbReference type="PRINTS" id="PR00365">
    <property type="entry name" value="ENDOTHELIN"/>
</dbReference>
<reference evidence="8" key="1">
    <citation type="journal article" date="2014" name="Science">
        <title>Nonhuman genetics. Genomic basis for the convergent evolution of electric organs.</title>
        <authorList>
            <person name="Gallant J.R."/>
            <person name="Traeger L.L."/>
            <person name="Volkening J.D."/>
            <person name="Moffett H."/>
            <person name="Chen P.H."/>
            <person name="Novina C.D."/>
            <person name="Phillips G.N.Jr."/>
            <person name="Anand R."/>
            <person name="Wells G.B."/>
            <person name="Pinch M."/>
            <person name="Guth R."/>
            <person name="Unguez G.A."/>
            <person name="Albert J.S."/>
            <person name="Zakon H.H."/>
            <person name="Samanta M.P."/>
            <person name="Sussman M.R."/>
        </authorList>
    </citation>
    <scope>NUCLEOTIDE SEQUENCE [LARGE SCALE GENOMIC DNA]</scope>
</reference>
<dbReference type="GO" id="GO:0005179">
    <property type="term" value="F:hormone activity"/>
    <property type="evidence" value="ECO:0007669"/>
    <property type="project" value="TreeGrafter"/>
</dbReference>
<evidence type="ECO:0000256" key="3">
    <source>
        <dbReference type="ARBA" id="ARBA00022525"/>
    </source>
</evidence>
<dbReference type="GO" id="GO:0019229">
    <property type="term" value="P:regulation of vasoconstriction"/>
    <property type="evidence" value="ECO:0007669"/>
    <property type="project" value="InterPro"/>
</dbReference>
<dbReference type="Ensembl" id="ENSEEET00000029773.2">
    <property type="protein sequence ID" value="ENSEEEP00000029433.2"/>
    <property type="gene ID" value="ENSEEEG00000014096.2"/>
</dbReference>
<comment type="similarity">
    <text evidence="2">Belongs to the endothelin/sarafotoxin family.</text>
</comment>
<accession>A0A4W4FZB8</accession>
<reference evidence="7" key="3">
    <citation type="submission" date="2020-05" db="EMBL/GenBank/DDBJ databases">
        <title>Electrophorus electricus (electric eel) genome, fEleEle1, primary haplotype.</title>
        <authorList>
            <person name="Myers G."/>
            <person name="Meyer A."/>
            <person name="Fedrigo O."/>
            <person name="Formenti G."/>
            <person name="Rhie A."/>
            <person name="Tracey A."/>
            <person name="Sims Y."/>
            <person name="Jarvis E.D."/>
        </authorList>
    </citation>
    <scope>NUCLEOTIDE SEQUENCE [LARGE SCALE GENOMIC DNA]</scope>
</reference>
<dbReference type="GeneTree" id="ENSGT00950000183053"/>
<dbReference type="GO" id="GO:0031708">
    <property type="term" value="F:endothelin B receptor binding"/>
    <property type="evidence" value="ECO:0007669"/>
    <property type="project" value="TreeGrafter"/>
</dbReference>
<dbReference type="InterPro" id="IPR001928">
    <property type="entry name" value="Endothln-like_toxin"/>
</dbReference>
<protein>
    <recommendedName>
        <fullName evidence="6">Endothelin-like toxin domain-containing protein</fullName>
    </recommendedName>
</protein>
<proteinExistence type="inferred from homology"/>
<reference evidence="7" key="5">
    <citation type="submission" date="2025-09" db="UniProtKB">
        <authorList>
            <consortium name="Ensembl"/>
        </authorList>
    </citation>
    <scope>IDENTIFICATION</scope>
</reference>
<evidence type="ECO:0000256" key="5">
    <source>
        <dbReference type="ARBA" id="ARBA00023322"/>
    </source>
</evidence>
<evidence type="ECO:0000259" key="6">
    <source>
        <dbReference type="SMART" id="SM00272"/>
    </source>
</evidence>
<dbReference type="STRING" id="8005.ENSEEEP00000029433"/>
<keyword evidence="8" id="KW-1185">Reference proteome</keyword>
<feature type="domain" description="Endothelin-like toxin" evidence="6">
    <location>
        <begin position="20"/>
        <end position="41"/>
    </location>
</feature>
<dbReference type="GO" id="GO:0006874">
    <property type="term" value="P:intracellular calcium ion homeostasis"/>
    <property type="evidence" value="ECO:0007669"/>
    <property type="project" value="TreeGrafter"/>
</dbReference>
<keyword evidence="3" id="KW-0964">Secreted</keyword>
<keyword evidence="5" id="KW-0839">Vasoconstrictor</keyword>
<organism evidence="7 8">
    <name type="scientific">Electrophorus electricus</name>
    <name type="common">Electric eel</name>
    <name type="synonym">Gymnotus electricus</name>
    <dbReference type="NCBI Taxonomy" id="8005"/>
    <lineage>
        <taxon>Eukaryota</taxon>
        <taxon>Metazoa</taxon>
        <taxon>Chordata</taxon>
        <taxon>Craniata</taxon>
        <taxon>Vertebrata</taxon>
        <taxon>Euteleostomi</taxon>
        <taxon>Actinopterygii</taxon>
        <taxon>Neopterygii</taxon>
        <taxon>Teleostei</taxon>
        <taxon>Ostariophysi</taxon>
        <taxon>Gymnotiformes</taxon>
        <taxon>Gymnotoidei</taxon>
        <taxon>Gymnotidae</taxon>
        <taxon>Electrophorus</taxon>
    </lineage>
</organism>
<dbReference type="GO" id="GO:0003100">
    <property type="term" value="P:regulation of systemic arterial blood pressure by endothelin"/>
    <property type="evidence" value="ECO:0007669"/>
    <property type="project" value="TreeGrafter"/>
</dbReference>
<reference evidence="7" key="4">
    <citation type="submission" date="2025-08" db="UniProtKB">
        <authorList>
            <consortium name="Ensembl"/>
        </authorList>
    </citation>
    <scope>IDENTIFICATION</scope>
</reference>